<evidence type="ECO:0000313" key="2">
    <source>
        <dbReference type="EMBL" id="KAK4224512.1"/>
    </source>
</evidence>
<organism evidence="2 3">
    <name type="scientific">Podospora fimiseda</name>
    <dbReference type="NCBI Taxonomy" id="252190"/>
    <lineage>
        <taxon>Eukaryota</taxon>
        <taxon>Fungi</taxon>
        <taxon>Dikarya</taxon>
        <taxon>Ascomycota</taxon>
        <taxon>Pezizomycotina</taxon>
        <taxon>Sordariomycetes</taxon>
        <taxon>Sordariomycetidae</taxon>
        <taxon>Sordariales</taxon>
        <taxon>Podosporaceae</taxon>
        <taxon>Podospora</taxon>
    </lineage>
</organism>
<keyword evidence="3" id="KW-1185">Reference proteome</keyword>
<feature type="compositionally biased region" description="Basic and acidic residues" evidence="1">
    <location>
        <begin position="198"/>
        <end position="210"/>
    </location>
</feature>
<comment type="caution">
    <text evidence="2">The sequence shown here is derived from an EMBL/GenBank/DDBJ whole genome shotgun (WGS) entry which is preliminary data.</text>
</comment>
<feature type="region of interest" description="Disordered" evidence="1">
    <location>
        <begin position="89"/>
        <end position="340"/>
    </location>
</feature>
<protein>
    <submittedName>
        <fullName evidence="2">Uncharacterized protein</fullName>
    </submittedName>
</protein>
<name>A0AAN7BJQ0_9PEZI</name>
<feature type="compositionally biased region" description="Low complexity" evidence="1">
    <location>
        <begin position="283"/>
        <end position="296"/>
    </location>
</feature>
<feature type="compositionally biased region" description="Polar residues" evidence="1">
    <location>
        <begin position="262"/>
        <end position="274"/>
    </location>
</feature>
<feature type="compositionally biased region" description="Basic residues" evidence="1">
    <location>
        <begin position="92"/>
        <end position="104"/>
    </location>
</feature>
<sequence length="340" mass="39080">MASRFDIPQYVKRRVGEPMRAYVQRANAKYNSDWAVKAREQKVQRTARLSTPEEQDDAIIRRSIETNAAIWDLPDDDLWLMRARLAYGGQRSSRRRSRQQRQPKRNCISAPLNLQYPEARSLSDCESDSGAESDHLMPDCDSDEDNFSPEPPSELYQIRSNKRRREDEEDITNDIKRHKAEPLVDVQPSPTRMSLKRRRDDDITDEERPIHQIKRPRTQPNPPSPLTDAEPVLVSMPSPVSDAVSHETQDDTVVTPERQARSTKTYVRNANKPQVQRRKRAPRSSASSRNDQSASAHVPLESLLRGSRMTRRSASSQLFQLDDRGRPILQKTLPRASRPS</sequence>
<accession>A0AAN7BJQ0</accession>
<evidence type="ECO:0000256" key="1">
    <source>
        <dbReference type="SAM" id="MobiDB-lite"/>
    </source>
</evidence>
<dbReference type="AlphaFoldDB" id="A0AAN7BJQ0"/>
<evidence type="ECO:0000313" key="3">
    <source>
        <dbReference type="Proteomes" id="UP001301958"/>
    </source>
</evidence>
<proteinExistence type="predicted"/>
<reference evidence="2" key="1">
    <citation type="journal article" date="2023" name="Mol. Phylogenet. Evol.">
        <title>Genome-scale phylogeny and comparative genomics of the fungal order Sordariales.</title>
        <authorList>
            <person name="Hensen N."/>
            <person name="Bonometti L."/>
            <person name="Westerberg I."/>
            <person name="Brannstrom I.O."/>
            <person name="Guillou S."/>
            <person name="Cros-Aarteil S."/>
            <person name="Calhoun S."/>
            <person name="Haridas S."/>
            <person name="Kuo A."/>
            <person name="Mondo S."/>
            <person name="Pangilinan J."/>
            <person name="Riley R."/>
            <person name="LaButti K."/>
            <person name="Andreopoulos B."/>
            <person name="Lipzen A."/>
            <person name="Chen C."/>
            <person name="Yan M."/>
            <person name="Daum C."/>
            <person name="Ng V."/>
            <person name="Clum A."/>
            <person name="Steindorff A."/>
            <person name="Ohm R.A."/>
            <person name="Martin F."/>
            <person name="Silar P."/>
            <person name="Natvig D.O."/>
            <person name="Lalanne C."/>
            <person name="Gautier V."/>
            <person name="Ament-Velasquez S.L."/>
            <person name="Kruys A."/>
            <person name="Hutchinson M.I."/>
            <person name="Powell A.J."/>
            <person name="Barry K."/>
            <person name="Miller A.N."/>
            <person name="Grigoriev I.V."/>
            <person name="Debuchy R."/>
            <person name="Gladieux P."/>
            <person name="Hiltunen Thoren M."/>
            <person name="Johannesson H."/>
        </authorList>
    </citation>
    <scope>NUCLEOTIDE SEQUENCE</scope>
    <source>
        <strain evidence="2">CBS 990.96</strain>
    </source>
</reference>
<dbReference type="EMBL" id="MU865390">
    <property type="protein sequence ID" value="KAK4224512.1"/>
    <property type="molecule type" value="Genomic_DNA"/>
</dbReference>
<dbReference type="Proteomes" id="UP001301958">
    <property type="component" value="Unassembled WGS sequence"/>
</dbReference>
<reference evidence="2" key="2">
    <citation type="submission" date="2023-05" db="EMBL/GenBank/DDBJ databases">
        <authorList>
            <consortium name="Lawrence Berkeley National Laboratory"/>
            <person name="Steindorff A."/>
            <person name="Hensen N."/>
            <person name="Bonometti L."/>
            <person name="Westerberg I."/>
            <person name="Brannstrom I.O."/>
            <person name="Guillou S."/>
            <person name="Cros-Aarteil S."/>
            <person name="Calhoun S."/>
            <person name="Haridas S."/>
            <person name="Kuo A."/>
            <person name="Mondo S."/>
            <person name="Pangilinan J."/>
            <person name="Riley R."/>
            <person name="Labutti K."/>
            <person name="Andreopoulos B."/>
            <person name="Lipzen A."/>
            <person name="Chen C."/>
            <person name="Yanf M."/>
            <person name="Daum C."/>
            <person name="Ng V."/>
            <person name="Clum A."/>
            <person name="Ohm R."/>
            <person name="Martin F."/>
            <person name="Silar P."/>
            <person name="Natvig D."/>
            <person name="Lalanne C."/>
            <person name="Gautier V."/>
            <person name="Ament-Velasquez S.L."/>
            <person name="Kruys A."/>
            <person name="Hutchinson M.I."/>
            <person name="Powell A.J."/>
            <person name="Barry K."/>
            <person name="Miller A.N."/>
            <person name="Grigoriev I.V."/>
            <person name="Debuchy R."/>
            <person name="Gladieux P."/>
            <person name="Thoren M.H."/>
            <person name="Johannesson H."/>
        </authorList>
    </citation>
    <scope>NUCLEOTIDE SEQUENCE</scope>
    <source>
        <strain evidence="2">CBS 990.96</strain>
    </source>
</reference>
<gene>
    <name evidence="2" type="ORF">QBC38DRAFT_458199</name>
</gene>